<dbReference type="Pfam" id="PF09623">
    <property type="entry name" value="Cas_NE0113"/>
    <property type="match status" value="1"/>
</dbReference>
<dbReference type="CDD" id="cd09741">
    <property type="entry name" value="Csx1_III-U"/>
    <property type="match status" value="1"/>
</dbReference>
<dbReference type="InterPro" id="IPR019092">
    <property type="entry name" value="SSO2081-like_dom"/>
</dbReference>
<name>A0A7V5H4Q1_CALAY</name>
<reference evidence="2" key="1">
    <citation type="journal article" date="2020" name="mSystems">
        <title>Genome- and Community-Level Interaction Insights into Carbon Utilization and Element Cycling Functions of Hydrothermarchaeota in Hydrothermal Sediment.</title>
        <authorList>
            <person name="Zhou Z."/>
            <person name="Liu Y."/>
            <person name="Xu W."/>
            <person name="Pan J."/>
            <person name="Luo Z.H."/>
            <person name="Li M."/>
        </authorList>
    </citation>
    <scope>NUCLEOTIDE SEQUENCE [LARGE SCALE GENOMIC DNA]</scope>
    <source>
        <strain evidence="2">HyVt-76</strain>
    </source>
</reference>
<protein>
    <submittedName>
        <fullName evidence="2">TIGR02584 family CRISPR-associated protein</fullName>
    </submittedName>
</protein>
<dbReference type="EMBL" id="DRTD01000575">
    <property type="protein sequence ID" value="HHE55657.1"/>
    <property type="molecule type" value="Genomic_DNA"/>
</dbReference>
<evidence type="ECO:0000313" key="2">
    <source>
        <dbReference type="EMBL" id="HHE55657.1"/>
    </source>
</evidence>
<gene>
    <name evidence="2" type="ORF">ENL21_07735</name>
</gene>
<feature type="non-terminal residue" evidence="2">
    <location>
        <position position="281"/>
    </location>
</feature>
<organism evidence="2">
    <name type="scientific">Caldithrix abyssi</name>
    <dbReference type="NCBI Taxonomy" id="187145"/>
    <lineage>
        <taxon>Bacteria</taxon>
        <taxon>Pseudomonadati</taxon>
        <taxon>Calditrichota</taxon>
        <taxon>Calditrichia</taxon>
        <taxon>Calditrichales</taxon>
        <taxon>Calditrichaceae</taxon>
        <taxon>Caldithrix</taxon>
    </lineage>
</organism>
<dbReference type="Proteomes" id="UP000886111">
    <property type="component" value="Unassembled WGS sequence"/>
</dbReference>
<comment type="caution">
    <text evidence="2">The sequence shown here is derived from an EMBL/GenBank/DDBJ whole genome shotgun (WGS) entry which is preliminary data.</text>
</comment>
<accession>A0A7V5H4Q1</accession>
<dbReference type="NCBIfam" id="TIGR02584">
    <property type="entry name" value="cas_NE0113"/>
    <property type="match status" value="1"/>
</dbReference>
<evidence type="ECO:0000259" key="1">
    <source>
        <dbReference type="Pfam" id="PF09623"/>
    </source>
</evidence>
<sequence>MKKNILVTVAGTTPQIITETLYYLLIQEKNRIDEIYVLTTARGEKMITEQLIARNLIFKLYWDYQLPANNLPPLKIVCLLDENGQKLTDVRTLKDNQQAAAQIIDFIRQLTNQEDNQLHCSIAGGRKTMSSYMALALNLFGRAQDKLSHVLVYPEEIENDKSFYYPTPNDKKTRIDLAYIPFIRLREKLMKLFGDISHLNFEDLARICNSDLQDLERLTTAVLKKDEQLLVIKWGEKSFQVKFQPKLFSIYRFLFEHVDPQIVAENNVLKELYCNEYGHGK</sequence>
<proteinExistence type="predicted"/>
<dbReference type="AlphaFoldDB" id="A0A7V5H4Q1"/>
<dbReference type="InterPro" id="IPR013413">
    <property type="entry name" value="CRISPR-assoc_prot_NE0113"/>
</dbReference>
<feature type="domain" description="CRISPR system ring nuclease SSO2081-like" evidence="1">
    <location>
        <begin position="13"/>
        <end position="191"/>
    </location>
</feature>